<evidence type="ECO:0000259" key="9">
    <source>
        <dbReference type="SMART" id="SM00642"/>
    </source>
</evidence>
<dbReference type="Gene3D" id="2.60.40.1110">
    <property type="match status" value="1"/>
</dbReference>
<dbReference type="Gene3D" id="2.60.40.1180">
    <property type="entry name" value="Golgi alpha-mannosidase II"/>
    <property type="match status" value="1"/>
</dbReference>
<evidence type="ECO:0000256" key="1">
    <source>
        <dbReference type="ARBA" id="ARBA00008061"/>
    </source>
</evidence>
<dbReference type="GO" id="GO:0030246">
    <property type="term" value="F:carbohydrate binding"/>
    <property type="evidence" value="ECO:0007669"/>
    <property type="project" value="InterPro"/>
</dbReference>
<dbReference type="CDD" id="cd10315">
    <property type="entry name" value="CBM41_pullulanase"/>
    <property type="match status" value="1"/>
</dbReference>
<comment type="catalytic activity">
    <reaction evidence="5">
        <text>Hydrolysis of (1-&gt;6)-alpha-D-glucosidic linkages in pullulan, amylopectin and glycogen, and in the alpha- and beta-limit dextrins of amylopectin and glycogen.</text>
        <dbReference type="EC" id="3.2.1.41"/>
    </reaction>
</comment>
<dbReference type="PANTHER" id="PTHR43002">
    <property type="entry name" value="GLYCOGEN DEBRANCHING ENZYME"/>
    <property type="match status" value="1"/>
</dbReference>
<evidence type="ECO:0000256" key="8">
    <source>
        <dbReference type="ARBA" id="ARBA00031076"/>
    </source>
</evidence>
<dbReference type="GO" id="GO:0051060">
    <property type="term" value="F:pullulanase activity"/>
    <property type="evidence" value="ECO:0007669"/>
    <property type="project" value="UniProtKB-EC"/>
</dbReference>
<evidence type="ECO:0000256" key="6">
    <source>
        <dbReference type="ARBA" id="ARBA00024062"/>
    </source>
</evidence>
<dbReference type="Pfam" id="PF03714">
    <property type="entry name" value="PUD"/>
    <property type="match status" value="1"/>
</dbReference>
<dbReference type="InterPro" id="IPR017853">
    <property type="entry name" value="GH"/>
</dbReference>
<dbReference type="SUPFAM" id="SSF49452">
    <property type="entry name" value="Starch-binding domain-like"/>
    <property type="match status" value="1"/>
</dbReference>
<dbReference type="InterPro" id="IPR013783">
    <property type="entry name" value="Ig-like_fold"/>
</dbReference>
<dbReference type="SMART" id="SM00642">
    <property type="entry name" value="Aamy"/>
    <property type="match status" value="1"/>
</dbReference>
<dbReference type="InterPro" id="IPR049117">
    <property type="entry name" value="pulA_all-beta"/>
</dbReference>
<gene>
    <name evidence="10" type="primary">pulA</name>
    <name evidence="10" type="ORF">ABOD76_21755</name>
</gene>
<evidence type="ECO:0000256" key="3">
    <source>
        <dbReference type="ARBA" id="ARBA00022801"/>
    </source>
</evidence>
<dbReference type="SUPFAM" id="SSF81296">
    <property type="entry name" value="E set domains"/>
    <property type="match status" value="1"/>
</dbReference>
<dbReference type="InterPro" id="IPR011840">
    <property type="entry name" value="PulA_typeI"/>
</dbReference>
<organism evidence="10">
    <name type="scientific">Deinococcus sonorensis KR-87</name>
    <dbReference type="NCBI Taxonomy" id="694439"/>
    <lineage>
        <taxon>Bacteria</taxon>
        <taxon>Thermotogati</taxon>
        <taxon>Deinococcota</taxon>
        <taxon>Deinococci</taxon>
        <taxon>Deinococcales</taxon>
        <taxon>Deinococcaceae</taxon>
        <taxon>Deinococcus</taxon>
    </lineage>
</organism>
<proteinExistence type="inferred from homology"/>
<dbReference type="SUPFAM" id="SSF51445">
    <property type="entry name" value="(Trans)glycosidases"/>
    <property type="match status" value="1"/>
</dbReference>
<sequence length="1080" mass="115543">MFKGPLLLSTVMLGLVACNVAQPPVVKPPVTPSYSSYLAGKDLAFFQKKLEDPNLKSVLIVHYHRFDGDYNNWNVWSWIPPQDGSATLFTEDDSYGKIAIIGSDSPATQRGFIIRKGDWEDKDISEDRLADIPASGLGEIWVVSGQKDFYTDPKKIDLTSSGKFAVMDSPTQIKVTYSSPPTGLSADKLSVKIGGAAQTVSSVSVKGTTATLTLAAPLNPADASKAITVSGTGITGALTVYLRDVLSGDAYTYSGDDLGATVSAGQTTFKVWSPVSSAVRVQLFHAAADPTPYQTLDLTRGDRGVWSGSVAGNLDGTYYLLQATNYGVTKTTADPYSHGASTYFENLPLNQMKSAVVNLSGTNPTGWSPALPTTLQRATDASVYEVHVRDFTVSPSSGVDADKRGKYLGMVQAGTHVPGTSISTGLDHLKQLGVNTVQLMPVFDYGNQTEGAYNWGYDPVLYNVPEGQYSTQPNNPAGTIREFKTMVKGLQDAGLNVVMDVVYNHTKSTGERSPFDQLVPYYYYRTDDSGAYLNDTGVGNVIAPERPMVRKFITDSLKYWVSEYHIQGFRFDLLGTAYPADVKQISEEVRKVNPKVVMYGEPWTGGGPTHFGKGDQKGLNVGVFNDNFRNGIIGGVFDVGTQGFIQGAFNLAPAVQTGLAGSLSDFAQEPGESVNYATSHDNYLLWDRLTLGASKGKDTATLKQMQKMAAALVQTAQGLAFMAGGEEFARTKQGDGNSYNSGDTVNQFDWTRLAPGQFADVNSYYSNIIRLRQAHPSFRYSTRDDVTASFSPLTLNPAKGVIGFVLDGTRAADSWKHTLVIFNANEADQQVTLPGGSWKVMVKVDTFSSTPLETVSGSYTVPRLSTLIATADTLTPPPANPALPALKSALSVDSANLNEFDAAGCSTDATQGDPWGAANHLSTLCSAQDASNIYLGLQYKAEDSNPLMAFLGGQQAGPVSDLLQLDSWKRNVQFDASVAPNFLIVQQGNTLELRQIQAGGATAVLQPGALKVSAAADGTRFLKARISKATLGTGQTLRLSAAILGGDNYGGAIILPQTGNTASGATDAQIHFSRPLTFTY</sequence>
<protein>
    <recommendedName>
        <fullName evidence="6">pullulanase</fullName>
        <ecNumber evidence="6">3.2.1.41</ecNumber>
    </recommendedName>
    <alternativeName>
        <fullName evidence="7">Alpha-dextrin endo-1,6-alpha-glucosidase</fullName>
    </alternativeName>
    <alternativeName>
        <fullName evidence="8">Pullulan 6-glucanohydrolase</fullName>
    </alternativeName>
</protein>
<dbReference type="InterPro" id="IPR006047">
    <property type="entry name" value="GH13_cat_dom"/>
</dbReference>
<dbReference type="PROSITE" id="PS51257">
    <property type="entry name" value="PROKAR_LIPOPROTEIN"/>
    <property type="match status" value="1"/>
</dbReference>
<dbReference type="Pfam" id="PF21653">
    <property type="entry name" value="pulA_all-beta"/>
    <property type="match status" value="1"/>
</dbReference>
<dbReference type="CDD" id="cd11341">
    <property type="entry name" value="AmyAc_Pullulanase_LD-like"/>
    <property type="match status" value="1"/>
</dbReference>
<dbReference type="NCBIfam" id="TIGR02104">
    <property type="entry name" value="pulA_typeI"/>
    <property type="match status" value="1"/>
</dbReference>
<dbReference type="InterPro" id="IPR004193">
    <property type="entry name" value="Glyco_hydro_13_N"/>
</dbReference>
<dbReference type="GO" id="GO:0005975">
    <property type="term" value="P:carbohydrate metabolic process"/>
    <property type="evidence" value="ECO:0007669"/>
    <property type="project" value="InterPro"/>
</dbReference>
<keyword evidence="3 10" id="KW-0378">Hydrolase</keyword>
<dbReference type="EMBL" id="CP158300">
    <property type="protein sequence ID" value="XBV87321.1"/>
    <property type="molecule type" value="Genomic_DNA"/>
</dbReference>
<comment type="similarity">
    <text evidence="1">Belongs to the glycosyl hydrolase 13 family.</text>
</comment>
<dbReference type="CDD" id="cd02860">
    <property type="entry name" value="E_set_Pullulanase"/>
    <property type="match status" value="1"/>
</dbReference>
<dbReference type="AlphaFoldDB" id="A0AAU7UFY6"/>
<dbReference type="Gene3D" id="3.20.20.80">
    <property type="entry name" value="Glycosidases"/>
    <property type="match status" value="1"/>
</dbReference>
<reference evidence="10" key="1">
    <citation type="submission" date="2024-06" db="EMBL/GenBank/DDBJ databases">
        <title>Draft Genome Sequence of Deinococcus sonorensis Type Strain KR-87, a Biofilm Producing Representative of the Genus Deinococcus.</title>
        <authorList>
            <person name="Boren L.S."/>
            <person name="Grosso R.A."/>
            <person name="Hugenberg-Cox A.N."/>
            <person name="Hill J.T.E."/>
            <person name="Albert C.M."/>
            <person name="Tuohy J.M."/>
        </authorList>
    </citation>
    <scope>NUCLEOTIDE SEQUENCE</scope>
    <source>
        <strain evidence="10">KR-87</strain>
        <plasmid evidence="10">pDson02</plasmid>
    </source>
</reference>
<geneLocation type="plasmid" evidence="10">
    <name>pDson02</name>
</geneLocation>
<evidence type="ECO:0000256" key="2">
    <source>
        <dbReference type="ARBA" id="ARBA00022729"/>
    </source>
</evidence>
<dbReference type="InterPro" id="IPR013784">
    <property type="entry name" value="Carb-bd-like_fold"/>
</dbReference>
<dbReference type="InterPro" id="IPR014756">
    <property type="entry name" value="Ig_E-set"/>
</dbReference>
<dbReference type="Gene3D" id="2.60.40.10">
    <property type="entry name" value="Immunoglobulins"/>
    <property type="match status" value="1"/>
</dbReference>
<dbReference type="RefSeq" id="WP_350245471.1">
    <property type="nucleotide sequence ID" value="NZ_CP158300.1"/>
</dbReference>
<evidence type="ECO:0000256" key="4">
    <source>
        <dbReference type="ARBA" id="ARBA00023295"/>
    </source>
</evidence>
<keyword evidence="10" id="KW-0614">Plasmid</keyword>
<name>A0AAU7UFY6_9DEIO</name>
<dbReference type="InterPro" id="IPR013780">
    <property type="entry name" value="Glyco_hydro_b"/>
</dbReference>
<evidence type="ECO:0000256" key="7">
    <source>
        <dbReference type="ARBA" id="ARBA00029618"/>
    </source>
</evidence>
<dbReference type="InterPro" id="IPR005323">
    <property type="entry name" value="CBM41_pullulanase"/>
</dbReference>
<dbReference type="EC" id="3.2.1.41" evidence="6"/>
<evidence type="ECO:0000256" key="5">
    <source>
        <dbReference type="ARBA" id="ARBA00023965"/>
    </source>
</evidence>
<keyword evidence="2" id="KW-0732">Signal</keyword>
<evidence type="ECO:0000313" key="10">
    <source>
        <dbReference type="EMBL" id="XBV87321.1"/>
    </source>
</evidence>
<accession>A0AAU7UFY6</accession>
<dbReference type="Pfam" id="PF02922">
    <property type="entry name" value="CBM_48"/>
    <property type="match status" value="1"/>
</dbReference>
<feature type="domain" description="Glycosyl hydrolase family 13 catalytic" evidence="9">
    <location>
        <begin position="385"/>
        <end position="772"/>
    </location>
</feature>
<dbReference type="Pfam" id="PF00128">
    <property type="entry name" value="Alpha-amylase"/>
    <property type="match status" value="1"/>
</dbReference>
<dbReference type="KEGG" id="dsc:ABOD76_21755"/>
<keyword evidence="4 10" id="KW-0326">Glycosidase</keyword>